<gene>
    <name evidence="1" type="ORF">HPB50_003183</name>
</gene>
<protein>
    <submittedName>
        <fullName evidence="1">Uncharacterized protein</fullName>
    </submittedName>
</protein>
<dbReference type="EMBL" id="CM023490">
    <property type="protein sequence ID" value="KAH6942293.1"/>
    <property type="molecule type" value="Genomic_DNA"/>
</dbReference>
<sequence>MAWTIEEAVSSPAHFREAMTSMHLFREGKLTLFNCTLPPESAAIFDVGIVQALVILEYATGVEADSTLLPQKTVQPDRRPLRICFPEVGPCSLNPSSEALATTSSAEHQMLLWCTSGYQASTAASDRAFSGQKKFGQHKNCRVYVADFGKRGNRQELERAFGFYGPLRRVWVAQCPPGFAFVEFKDPQNAWDAVCALHGETLCGRRVRVQSSTRKRRISCRRPSCPLLQAELTSVSADTVHDTRSQRICAKLESLDSDMACILHQLSA</sequence>
<name>A0ACB7T5R7_HYAAI</name>
<keyword evidence="2" id="KW-1185">Reference proteome</keyword>
<accession>A0ACB7T5R7</accession>
<evidence type="ECO:0000313" key="1">
    <source>
        <dbReference type="EMBL" id="KAH6942293.1"/>
    </source>
</evidence>
<organism evidence="1 2">
    <name type="scientific">Hyalomma asiaticum</name>
    <name type="common">Tick</name>
    <dbReference type="NCBI Taxonomy" id="266040"/>
    <lineage>
        <taxon>Eukaryota</taxon>
        <taxon>Metazoa</taxon>
        <taxon>Ecdysozoa</taxon>
        <taxon>Arthropoda</taxon>
        <taxon>Chelicerata</taxon>
        <taxon>Arachnida</taxon>
        <taxon>Acari</taxon>
        <taxon>Parasitiformes</taxon>
        <taxon>Ixodida</taxon>
        <taxon>Ixodoidea</taxon>
        <taxon>Ixodidae</taxon>
        <taxon>Hyalomminae</taxon>
        <taxon>Hyalomma</taxon>
    </lineage>
</organism>
<dbReference type="Proteomes" id="UP000821845">
    <property type="component" value="Chromosome 10"/>
</dbReference>
<comment type="caution">
    <text evidence="1">The sequence shown here is derived from an EMBL/GenBank/DDBJ whole genome shotgun (WGS) entry which is preliminary data.</text>
</comment>
<reference evidence="1" key="1">
    <citation type="submission" date="2020-05" db="EMBL/GenBank/DDBJ databases">
        <title>Large-scale comparative analyses of tick genomes elucidate their genetic diversity and vector capacities.</title>
        <authorList>
            <person name="Jia N."/>
            <person name="Wang J."/>
            <person name="Shi W."/>
            <person name="Du L."/>
            <person name="Sun Y."/>
            <person name="Zhan W."/>
            <person name="Jiang J."/>
            <person name="Wang Q."/>
            <person name="Zhang B."/>
            <person name="Ji P."/>
            <person name="Sakyi L.B."/>
            <person name="Cui X."/>
            <person name="Yuan T."/>
            <person name="Jiang B."/>
            <person name="Yang W."/>
            <person name="Lam T.T.-Y."/>
            <person name="Chang Q."/>
            <person name="Ding S."/>
            <person name="Wang X."/>
            <person name="Zhu J."/>
            <person name="Ruan X."/>
            <person name="Zhao L."/>
            <person name="Wei J."/>
            <person name="Que T."/>
            <person name="Du C."/>
            <person name="Cheng J."/>
            <person name="Dai P."/>
            <person name="Han X."/>
            <person name="Huang E."/>
            <person name="Gao Y."/>
            <person name="Liu J."/>
            <person name="Shao H."/>
            <person name="Ye R."/>
            <person name="Li L."/>
            <person name="Wei W."/>
            <person name="Wang X."/>
            <person name="Wang C."/>
            <person name="Yang T."/>
            <person name="Huo Q."/>
            <person name="Li W."/>
            <person name="Guo W."/>
            <person name="Chen H."/>
            <person name="Zhou L."/>
            <person name="Ni X."/>
            <person name="Tian J."/>
            <person name="Zhou Y."/>
            <person name="Sheng Y."/>
            <person name="Liu T."/>
            <person name="Pan Y."/>
            <person name="Xia L."/>
            <person name="Li J."/>
            <person name="Zhao F."/>
            <person name="Cao W."/>
        </authorList>
    </citation>
    <scope>NUCLEOTIDE SEQUENCE</scope>
    <source>
        <strain evidence="1">Hyas-2018</strain>
    </source>
</reference>
<evidence type="ECO:0000313" key="2">
    <source>
        <dbReference type="Proteomes" id="UP000821845"/>
    </source>
</evidence>
<proteinExistence type="predicted"/>